<name>A0A815SIW7_ADIRI</name>
<dbReference type="EMBL" id="CAJNOJ010000580">
    <property type="protein sequence ID" value="CAF1489470.1"/>
    <property type="molecule type" value="Genomic_DNA"/>
</dbReference>
<dbReference type="InterPro" id="IPR029526">
    <property type="entry name" value="PGBD"/>
</dbReference>
<feature type="domain" description="Reverse transcriptase" evidence="4">
    <location>
        <begin position="216"/>
        <end position="468"/>
    </location>
</feature>
<dbReference type="Pfam" id="PF13843">
    <property type="entry name" value="DDE_Tnp_1_7"/>
    <property type="match status" value="1"/>
</dbReference>
<dbReference type="PROSITE" id="PS50878">
    <property type="entry name" value="RT_POL"/>
    <property type="match status" value="1"/>
</dbReference>
<evidence type="ECO:0000256" key="3">
    <source>
        <dbReference type="SAM" id="MobiDB-lite"/>
    </source>
</evidence>
<dbReference type="SUPFAM" id="SSF63829">
    <property type="entry name" value="Calcium-dependent phosphotriesterase"/>
    <property type="match status" value="1"/>
</dbReference>
<evidence type="ECO:0000313" key="5">
    <source>
        <dbReference type="EMBL" id="CAF1489470.1"/>
    </source>
</evidence>
<dbReference type="Proteomes" id="UP000663852">
    <property type="component" value="Unassembled WGS sequence"/>
</dbReference>
<dbReference type="PANTHER" id="PTHR46599:SF6">
    <property type="entry name" value="DUAL SPECIFICITY PHOSPHATASE 26"/>
    <property type="match status" value="1"/>
</dbReference>
<evidence type="ECO:0000313" key="6">
    <source>
        <dbReference type="Proteomes" id="UP000663852"/>
    </source>
</evidence>
<dbReference type="InterPro" id="IPR000477">
    <property type="entry name" value="RT_dom"/>
</dbReference>
<dbReference type="PROSITE" id="PS51125">
    <property type="entry name" value="NHL"/>
    <property type="match status" value="1"/>
</dbReference>
<dbReference type="PANTHER" id="PTHR46599">
    <property type="entry name" value="PIGGYBAC TRANSPOSABLE ELEMENT-DERIVED PROTEIN 4"/>
    <property type="match status" value="1"/>
</dbReference>
<feature type="compositionally biased region" description="Basic and acidic residues" evidence="3">
    <location>
        <begin position="745"/>
        <end position="759"/>
    </location>
</feature>
<feature type="repeat" description="NHL" evidence="2">
    <location>
        <begin position="1511"/>
        <end position="1548"/>
    </location>
</feature>
<proteinExistence type="predicted"/>
<dbReference type="CDD" id="cd05819">
    <property type="entry name" value="NHL"/>
    <property type="match status" value="1"/>
</dbReference>
<organism evidence="5 6">
    <name type="scientific">Adineta ricciae</name>
    <name type="common">Rotifer</name>
    <dbReference type="NCBI Taxonomy" id="249248"/>
    <lineage>
        <taxon>Eukaryota</taxon>
        <taxon>Metazoa</taxon>
        <taxon>Spiralia</taxon>
        <taxon>Gnathifera</taxon>
        <taxon>Rotifera</taxon>
        <taxon>Eurotatoria</taxon>
        <taxon>Bdelloidea</taxon>
        <taxon>Adinetida</taxon>
        <taxon>Adinetidae</taxon>
        <taxon>Adineta</taxon>
    </lineage>
</organism>
<dbReference type="Pfam" id="PF01436">
    <property type="entry name" value="NHL"/>
    <property type="match status" value="2"/>
</dbReference>
<accession>A0A815SIW7</accession>
<evidence type="ECO:0000256" key="2">
    <source>
        <dbReference type="PROSITE-ProRule" id="PRU00504"/>
    </source>
</evidence>
<keyword evidence="1" id="KW-0677">Repeat</keyword>
<dbReference type="Gene3D" id="2.40.10.500">
    <property type="match status" value="2"/>
</dbReference>
<dbReference type="InterPro" id="IPR058912">
    <property type="entry name" value="HTH_animal"/>
</dbReference>
<feature type="region of interest" description="Disordered" evidence="3">
    <location>
        <begin position="709"/>
        <end position="761"/>
    </location>
</feature>
<dbReference type="Gene3D" id="2.120.10.30">
    <property type="entry name" value="TolB, C-terminal domain"/>
    <property type="match status" value="1"/>
</dbReference>
<dbReference type="Pfam" id="PF26215">
    <property type="entry name" value="HTH_animal"/>
    <property type="match status" value="1"/>
</dbReference>
<sequence>MKRTSIVMNSYTKKNSNKLRQQILNPTSCDYKHQIDILMYSVESCLNNYKHRLLREIRHREACFRTNLIRQRRRRRQSLMTNNNIQVHPQIIVDVPKFIVGPVFLLLCKGPSYIRPNQNYLHCDQQQQKQVDREFNRTLDVIIPYFMRVYHMSPTSTSINRFFHKLATYLCEQYMAPISYLHAHRATDKSGIFHIGDADDYEQKAEAYREKTKASQFDKMIPKRENAQLAYLYFVPKPHKEGAPLRPIVSSMHMPTTGISKFLDRLLRPLFDKHVRSTTIIDGVDLIRRLQAYAANGYLKPTTYLCTFDITDLYTMLPQEESLDILTEFLLEHGYTKVNAVPIDAIRKLARLVLTENVFSYEKRFYRQVVGGAMGSAFTLTLANVFLWKWEKRLVQQQLNTSEIYGRHVQYIDDIFFTSNQPLNKINEMLDNANDFHPNIKLVRQIGKNVSFLDVLIENDHGTLKTSVYHKEAAEPYTVPFNSDHPHHTFRNAIDTALLRAVRYSSTLSTFQKEQRTIKLMLLYNNYTPRFIYSIFHNFITTYAKTSNIQPFIHDENEFRAIRQKMLSIPTIPECRMASRIESDNVTSDPESVKTVVPKNKSTKCSKWDNQLIIHYTHEQRFRTYKRDLHQLWDETYRSTPIIHTRLIVGNRNNRTLARELVHHRHIKHQLKQPNCVKNFYVENTFQIKKMANNTTRKRIREIYHRDDNSDLDNTISEDDKSNSDADSDYCPSETESDDTSTDEYISKDDDSSDSKKMVFDGQKSKSGAVTSVNTILDAFKLFLINEILDAIVLHTNNYDRRYCDQQNQRRINAGVYRSKLIQWKELDRIELEAFLGLLIQGGVAKMNHRCIDDLWDISKSCPLFCATMSSKRFQNLLRFIRFDDRLRRDKSDRFAPIQCITESFTKQLPRHFVLSDNITIDEQLVPFRDRCSFVQYMPNKPSKYGIKFWLLCDVDVRYTLALEIYAGKINHVIQRNLSTNVVLRLISTLPDQVKQDRNMTSLGVVDHKRSFIPDELKIVRNNLYSSWFFFSGANTLLSYQVKQKKPPIILLSSVHNIPEVFDDKKKLPVMMHDYNQTKFGVDVMDQCINNYTFGRISRRWPMIVFFNLIDIAAINAMTLWLHINPNWHNHQTNIRRLFLEDLGKPLTYAHNTRRSEPSAHTLQVKLALQSLAFVLKPKLSTSEVHLGNSVKEKRRRYMCPTQLGRKVQQYRMSLTFSIESCATSCDGLSQYDKCSINPSCFCLHSASSNATGICAFQGTTCSELAVCTLNTHLCFQPNHICVQHPQCQHQPLCYPLSMATDQLCPPIVNQICSTATWSTHGVTVAGGHGHGRELYQLTDPYGIFLDENDTIYIADHSNHRVMKWEQNATIGQRLTGLNDDGDTSHHLPLSSPQDIVVDKNGTVYISDGGNYRVVRWFQDKHRSEILVDNIQVVGIGQDNQGFIYVSEFTNGRITKWNFNGNEFDGQIVATNLRQSSLIFIDEKQSIYAVGSHTHRIVKVIEGNDEPVIIAGESDRPGNGLHQFNRPTGVYADAQETVYVADSLNHRVMRWLKDATSGTVIAGGNGQGSSSDQLNYPSDVFLDREGNLYVSDMLNNRIQKFLIDKSSCQKKKSIKFVL</sequence>
<comment type="caution">
    <text evidence="5">The sequence shown here is derived from an EMBL/GenBank/DDBJ whole genome shotgun (WGS) entry which is preliminary data.</text>
</comment>
<evidence type="ECO:0000259" key="4">
    <source>
        <dbReference type="PROSITE" id="PS50878"/>
    </source>
</evidence>
<dbReference type="OrthoDB" id="5986539at2759"/>
<evidence type="ECO:0000256" key="1">
    <source>
        <dbReference type="ARBA" id="ARBA00022737"/>
    </source>
</evidence>
<dbReference type="InterPro" id="IPR011042">
    <property type="entry name" value="6-blade_b-propeller_TolB-like"/>
</dbReference>
<reference evidence="5" key="1">
    <citation type="submission" date="2021-02" db="EMBL/GenBank/DDBJ databases">
        <authorList>
            <person name="Nowell W R."/>
        </authorList>
    </citation>
    <scope>NUCLEOTIDE SEQUENCE</scope>
</reference>
<dbReference type="InterPro" id="IPR001258">
    <property type="entry name" value="NHL_repeat"/>
</dbReference>
<protein>
    <recommendedName>
        <fullName evidence="4">Reverse transcriptase domain-containing protein</fullName>
    </recommendedName>
</protein>
<gene>
    <name evidence="5" type="ORF">EDS130_LOCUS41933</name>
</gene>